<gene>
    <name evidence="1" type="ORF">PR048_005214</name>
</gene>
<name>A0ABQ9I7J6_9NEOP</name>
<proteinExistence type="predicted"/>
<comment type="caution">
    <text evidence="1">The sequence shown here is derived from an EMBL/GenBank/DDBJ whole genome shotgun (WGS) entry which is preliminary data.</text>
</comment>
<accession>A0ABQ9I7J6</accession>
<reference evidence="1 2" key="1">
    <citation type="submission" date="2023-02" db="EMBL/GenBank/DDBJ databases">
        <title>LHISI_Scaffold_Assembly.</title>
        <authorList>
            <person name="Stuart O.P."/>
            <person name="Cleave R."/>
            <person name="Magrath M.J.L."/>
            <person name="Mikheyev A.S."/>
        </authorList>
    </citation>
    <scope>NUCLEOTIDE SEQUENCE [LARGE SCALE GENOMIC DNA]</scope>
    <source>
        <strain evidence="1">Daus_M_001</strain>
        <tissue evidence="1">Leg muscle</tissue>
    </source>
</reference>
<evidence type="ECO:0000313" key="2">
    <source>
        <dbReference type="Proteomes" id="UP001159363"/>
    </source>
</evidence>
<protein>
    <submittedName>
        <fullName evidence="1">Uncharacterized protein</fullName>
    </submittedName>
</protein>
<sequence length="116" mass="13225">MCMKKIWKKKCFSKTGIGYVKAAAVTHRLISRKAYLYLRKNIGLPSPGLSTILKLTRNLKCLPGIQKEVLSVLIGRSLPMSTRERLTVLSFFEMSVGFRMCYDLRKYTIIGLYSNA</sequence>
<keyword evidence="2" id="KW-1185">Reference proteome</keyword>
<evidence type="ECO:0000313" key="1">
    <source>
        <dbReference type="EMBL" id="KAJ8892633.1"/>
    </source>
</evidence>
<dbReference type="Proteomes" id="UP001159363">
    <property type="component" value="Chromosome 2"/>
</dbReference>
<dbReference type="EMBL" id="JARBHB010000002">
    <property type="protein sequence ID" value="KAJ8892633.1"/>
    <property type="molecule type" value="Genomic_DNA"/>
</dbReference>
<organism evidence="1 2">
    <name type="scientific">Dryococelus australis</name>
    <dbReference type="NCBI Taxonomy" id="614101"/>
    <lineage>
        <taxon>Eukaryota</taxon>
        <taxon>Metazoa</taxon>
        <taxon>Ecdysozoa</taxon>
        <taxon>Arthropoda</taxon>
        <taxon>Hexapoda</taxon>
        <taxon>Insecta</taxon>
        <taxon>Pterygota</taxon>
        <taxon>Neoptera</taxon>
        <taxon>Polyneoptera</taxon>
        <taxon>Phasmatodea</taxon>
        <taxon>Verophasmatodea</taxon>
        <taxon>Anareolatae</taxon>
        <taxon>Phasmatidae</taxon>
        <taxon>Eurycanthinae</taxon>
        <taxon>Dryococelus</taxon>
    </lineage>
</organism>